<dbReference type="EC" id="2.7.7.65" evidence="2"/>
<dbReference type="EMBL" id="RYZR01000003">
    <property type="protein sequence ID" value="RUL66008.1"/>
    <property type="molecule type" value="Genomic_DNA"/>
</dbReference>
<comment type="cofactor">
    <cofactor evidence="1">
        <name>Mg(2+)</name>
        <dbReference type="ChEBI" id="CHEBI:18420"/>
    </cofactor>
</comment>
<dbReference type="InterPro" id="IPR013656">
    <property type="entry name" value="PAS_4"/>
</dbReference>
<dbReference type="PROSITE" id="PS50112">
    <property type="entry name" value="PAS"/>
    <property type="match status" value="2"/>
</dbReference>
<feature type="domain" description="GGDEF" evidence="6">
    <location>
        <begin position="352"/>
        <end position="493"/>
    </location>
</feature>
<dbReference type="InterPro" id="IPR035965">
    <property type="entry name" value="PAS-like_dom_sf"/>
</dbReference>
<dbReference type="NCBIfam" id="TIGR00229">
    <property type="entry name" value="sensory_box"/>
    <property type="match status" value="2"/>
</dbReference>
<dbReference type="Gene3D" id="3.30.70.270">
    <property type="match status" value="1"/>
</dbReference>
<sequence>MSLIRCAEDLRYGRAVGVIGGVVRQGGCKSMAHAATQALRERIALKQSRSDSVTKLSHITRRPMFPVQTKEGLDRLQQLIRTHPEWRWQVDKQYRYTDVAQSLLALLGRERDDVLGKHVVDFMTPEEAARVSRLLHAKAGLPYSGAISHHLRPDGTTVAIESCAVPMHDDNGALQGYYGIAHAVAHFDPMESESVYRMKAIYDTAPAALCLVGRDGRYLAANTAYASIYGLSSEALVGRKMEELQPGAADFIRKDLKCMDAGVDVPAHEIIYRSKVYQVSVKPLLNLMGQVTGITTALMDITERKRAEQALAETNRQLEHYAMHDYLTGLANRRHVDSMLVEEVGRAVRDRHPLSLLMVDVDFFKRYNDRYGHLVGDECLRTVAAQLKSVLHRHGDFVGRYGGEEFVAILPGTDVVGAVKIAESVLEATADMNMPHPESEYGRVTLSIGVATLDPFSASWGLLADAEALLYVADQALYAAKLAGRNTVYSHSVEGALFNA</sequence>
<dbReference type="InterPro" id="IPR050469">
    <property type="entry name" value="Diguanylate_Cyclase"/>
</dbReference>
<dbReference type="SUPFAM" id="SSF55073">
    <property type="entry name" value="Nucleotide cyclase"/>
    <property type="match status" value="1"/>
</dbReference>
<dbReference type="GO" id="GO:1902201">
    <property type="term" value="P:negative regulation of bacterial-type flagellum-dependent cell motility"/>
    <property type="evidence" value="ECO:0007669"/>
    <property type="project" value="TreeGrafter"/>
</dbReference>
<dbReference type="PANTHER" id="PTHR45138:SF9">
    <property type="entry name" value="DIGUANYLATE CYCLASE DGCM-RELATED"/>
    <property type="match status" value="1"/>
</dbReference>
<dbReference type="Gene3D" id="3.30.450.20">
    <property type="entry name" value="PAS domain"/>
    <property type="match status" value="2"/>
</dbReference>
<dbReference type="PROSITE" id="PS50887">
    <property type="entry name" value="GGDEF"/>
    <property type="match status" value="1"/>
</dbReference>
<dbReference type="CDD" id="cd00130">
    <property type="entry name" value="PAS"/>
    <property type="match status" value="2"/>
</dbReference>
<dbReference type="SMART" id="SM00091">
    <property type="entry name" value="PAS"/>
    <property type="match status" value="2"/>
</dbReference>
<dbReference type="GO" id="GO:0043709">
    <property type="term" value="P:cell adhesion involved in single-species biofilm formation"/>
    <property type="evidence" value="ECO:0007669"/>
    <property type="project" value="TreeGrafter"/>
</dbReference>
<dbReference type="SMART" id="SM00267">
    <property type="entry name" value="GGDEF"/>
    <property type="match status" value="1"/>
</dbReference>
<dbReference type="Proteomes" id="UP000267077">
    <property type="component" value="Unassembled WGS sequence"/>
</dbReference>
<comment type="catalytic activity">
    <reaction evidence="3">
        <text>2 GTP = 3',3'-c-di-GMP + 2 diphosphate</text>
        <dbReference type="Rhea" id="RHEA:24898"/>
        <dbReference type="ChEBI" id="CHEBI:33019"/>
        <dbReference type="ChEBI" id="CHEBI:37565"/>
        <dbReference type="ChEBI" id="CHEBI:58805"/>
        <dbReference type="EC" id="2.7.7.65"/>
    </reaction>
</comment>
<reference evidence="7 8" key="1">
    <citation type="submission" date="2018-12" db="EMBL/GenBank/DDBJ databases">
        <title>Dyella dinghuensis sp. nov. DHOA06 and Dyella choica sp. nov. 4M-K27, isolated from forest soil.</title>
        <authorList>
            <person name="Qiu L.-H."/>
            <person name="Gao Z.-H."/>
        </authorList>
    </citation>
    <scope>NUCLEOTIDE SEQUENCE [LARGE SCALE GENOMIC DNA]</scope>
    <source>
        <strain evidence="7 8">DHOA06</strain>
    </source>
</reference>
<proteinExistence type="predicted"/>
<dbReference type="InterPro" id="IPR000700">
    <property type="entry name" value="PAS-assoc_C"/>
</dbReference>
<evidence type="ECO:0000259" key="4">
    <source>
        <dbReference type="PROSITE" id="PS50112"/>
    </source>
</evidence>
<dbReference type="PROSITE" id="PS50113">
    <property type="entry name" value="PAC"/>
    <property type="match status" value="1"/>
</dbReference>
<gene>
    <name evidence="7" type="ORF">EKH79_04735</name>
</gene>
<dbReference type="InterPro" id="IPR043128">
    <property type="entry name" value="Rev_trsase/Diguanyl_cyclase"/>
</dbReference>
<name>A0A432LVH7_9GAMM</name>
<evidence type="ECO:0000313" key="7">
    <source>
        <dbReference type="EMBL" id="RUL66008.1"/>
    </source>
</evidence>
<dbReference type="InterPro" id="IPR029787">
    <property type="entry name" value="Nucleotide_cyclase"/>
</dbReference>
<feature type="domain" description="PAS" evidence="4">
    <location>
        <begin position="194"/>
        <end position="257"/>
    </location>
</feature>
<evidence type="ECO:0000313" key="8">
    <source>
        <dbReference type="Proteomes" id="UP000267077"/>
    </source>
</evidence>
<dbReference type="GO" id="GO:0005886">
    <property type="term" value="C:plasma membrane"/>
    <property type="evidence" value="ECO:0007669"/>
    <property type="project" value="TreeGrafter"/>
</dbReference>
<dbReference type="Pfam" id="PF08448">
    <property type="entry name" value="PAS_4"/>
    <property type="match status" value="2"/>
</dbReference>
<dbReference type="PANTHER" id="PTHR45138">
    <property type="entry name" value="REGULATORY COMPONENTS OF SENSORY TRANSDUCTION SYSTEM"/>
    <property type="match status" value="1"/>
</dbReference>
<comment type="caution">
    <text evidence="7">The sequence shown here is derived from an EMBL/GenBank/DDBJ whole genome shotgun (WGS) entry which is preliminary data.</text>
</comment>
<evidence type="ECO:0000256" key="3">
    <source>
        <dbReference type="ARBA" id="ARBA00034247"/>
    </source>
</evidence>
<evidence type="ECO:0000256" key="2">
    <source>
        <dbReference type="ARBA" id="ARBA00012528"/>
    </source>
</evidence>
<dbReference type="SUPFAM" id="SSF55785">
    <property type="entry name" value="PYP-like sensor domain (PAS domain)"/>
    <property type="match status" value="2"/>
</dbReference>
<dbReference type="InterPro" id="IPR000014">
    <property type="entry name" value="PAS"/>
</dbReference>
<organism evidence="7 8">
    <name type="scientific">Dyella dinghuensis</name>
    <dbReference type="NCBI Taxonomy" id="1920169"/>
    <lineage>
        <taxon>Bacteria</taxon>
        <taxon>Pseudomonadati</taxon>
        <taxon>Pseudomonadota</taxon>
        <taxon>Gammaproteobacteria</taxon>
        <taxon>Lysobacterales</taxon>
        <taxon>Rhodanobacteraceae</taxon>
        <taxon>Dyella</taxon>
    </lineage>
</organism>
<evidence type="ECO:0000259" key="5">
    <source>
        <dbReference type="PROSITE" id="PS50113"/>
    </source>
</evidence>
<dbReference type="GO" id="GO:0052621">
    <property type="term" value="F:diguanylate cyclase activity"/>
    <property type="evidence" value="ECO:0007669"/>
    <property type="project" value="UniProtKB-EC"/>
</dbReference>
<evidence type="ECO:0000259" key="6">
    <source>
        <dbReference type="PROSITE" id="PS50887"/>
    </source>
</evidence>
<dbReference type="AlphaFoldDB" id="A0A432LVH7"/>
<dbReference type="NCBIfam" id="TIGR00254">
    <property type="entry name" value="GGDEF"/>
    <property type="match status" value="1"/>
</dbReference>
<protein>
    <recommendedName>
        <fullName evidence="2">diguanylate cyclase</fullName>
        <ecNumber evidence="2">2.7.7.65</ecNumber>
    </recommendedName>
</protein>
<dbReference type="CDD" id="cd01949">
    <property type="entry name" value="GGDEF"/>
    <property type="match status" value="1"/>
</dbReference>
<evidence type="ECO:0000256" key="1">
    <source>
        <dbReference type="ARBA" id="ARBA00001946"/>
    </source>
</evidence>
<feature type="domain" description="PAC" evidence="5">
    <location>
        <begin position="263"/>
        <end position="313"/>
    </location>
</feature>
<accession>A0A432LVH7</accession>
<dbReference type="Pfam" id="PF00990">
    <property type="entry name" value="GGDEF"/>
    <property type="match status" value="1"/>
</dbReference>
<dbReference type="FunFam" id="3.30.70.270:FF:000001">
    <property type="entry name" value="Diguanylate cyclase domain protein"/>
    <property type="match status" value="1"/>
</dbReference>
<feature type="domain" description="PAS" evidence="4">
    <location>
        <begin position="72"/>
        <end position="136"/>
    </location>
</feature>
<dbReference type="InterPro" id="IPR000160">
    <property type="entry name" value="GGDEF_dom"/>
</dbReference>
<keyword evidence="8" id="KW-1185">Reference proteome</keyword>